<gene>
    <name evidence="1" type="ORF">I8755_32985</name>
</gene>
<reference evidence="1 2" key="1">
    <citation type="submission" date="2020-12" db="EMBL/GenBank/DDBJ databases">
        <title>Identification and biosynthesis of polyene macrolides produced by Streptomyces alfalfae Men-myco-93-63.</title>
        <authorList>
            <person name="Liu D."/>
            <person name="Li Y."/>
            <person name="Liu L."/>
            <person name="Han X."/>
            <person name="Shen F."/>
        </authorList>
    </citation>
    <scope>NUCLEOTIDE SEQUENCE [LARGE SCALE GENOMIC DNA]</scope>
    <source>
        <strain evidence="1 2">Men-myco-93-63</strain>
    </source>
</reference>
<protein>
    <submittedName>
        <fullName evidence="1">Uncharacterized protein</fullName>
    </submittedName>
</protein>
<name>A0A7T4PLW4_9ACTN</name>
<accession>A0A7T4PLW4</accession>
<sequence>MDAYAESSALFRLARKGEVTQEHVRRLVTGEYHCTGTEIATYGALINRFRHEVPAGLFAHTVHRLAQARKKLLNGAVQSAGLRLEDLTDPPLDPRLERITEFLSWVGLQAGPAEAAAVIHADYTRWWAVCRRLSSAAREQSAIPEAVVEYLDLFREEPREMIGAALETIDHGLALGEDEERIVRTARKVEPFMTSYFHLVTGD</sequence>
<proteinExistence type="predicted"/>
<dbReference type="Proteomes" id="UP000596130">
    <property type="component" value="Chromosome"/>
</dbReference>
<dbReference type="SUPFAM" id="SSF48613">
    <property type="entry name" value="Heme oxygenase-like"/>
    <property type="match status" value="1"/>
</dbReference>
<dbReference type="RefSeq" id="WP_198504324.1">
    <property type="nucleotide sequence ID" value="NZ_CP065959.1"/>
</dbReference>
<dbReference type="AlphaFoldDB" id="A0A7T4PLW4"/>
<dbReference type="EMBL" id="CP065959">
    <property type="protein sequence ID" value="QQC92656.1"/>
    <property type="molecule type" value="Genomic_DNA"/>
</dbReference>
<evidence type="ECO:0000313" key="2">
    <source>
        <dbReference type="Proteomes" id="UP000596130"/>
    </source>
</evidence>
<evidence type="ECO:0000313" key="1">
    <source>
        <dbReference type="EMBL" id="QQC92656.1"/>
    </source>
</evidence>
<organism evidence="1 2">
    <name type="scientific">Streptomyces alfalfae</name>
    <dbReference type="NCBI Taxonomy" id="1642299"/>
    <lineage>
        <taxon>Bacteria</taxon>
        <taxon>Bacillati</taxon>
        <taxon>Actinomycetota</taxon>
        <taxon>Actinomycetes</taxon>
        <taxon>Kitasatosporales</taxon>
        <taxon>Streptomycetaceae</taxon>
        <taxon>Streptomyces</taxon>
    </lineage>
</organism>
<dbReference type="Gene3D" id="1.20.910.10">
    <property type="entry name" value="Heme oxygenase-like"/>
    <property type="match status" value="1"/>
</dbReference>
<dbReference type="InterPro" id="IPR016084">
    <property type="entry name" value="Haem_Oase-like_multi-hlx"/>
</dbReference>